<evidence type="ECO:0000313" key="2">
    <source>
        <dbReference type="Proteomes" id="UP000274131"/>
    </source>
</evidence>
<accession>A0A0N4V3A8</accession>
<protein>
    <submittedName>
        <fullName evidence="3">RRM domain-containing protein</fullName>
    </submittedName>
</protein>
<dbReference type="GO" id="GO:0003676">
    <property type="term" value="F:nucleic acid binding"/>
    <property type="evidence" value="ECO:0007669"/>
    <property type="project" value="InterPro"/>
</dbReference>
<dbReference type="Proteomes" id="UP000274131">
    <property type="component" value="Unassembled WGS sequence"/>
</dbReference>
<sequence>MGFCNDSTLDLPILDTDYKIHIGSGGIPVELLFPGEYCSLFVGSRPINWSSEKGLSFGTQILKHFSKYGCVTQFLRFSDAEQEFIGHPCLIRMESKTAALKAFESGDMVFDSQVWEVKPAYHIWPEEKKADRVLKLFEFVVHFRRLPVPGLCILKVHL</sequence>
<dbReference type="InterPro" id="IPR035979">
    <property type="entry name" value="RBD_domain_sf"/>
</dbReference>
<organism evidence="3">
    <name type="scientific">Enterobius vermicularis</name>
    <name type="common">Human pinworm</name>
    <dbReference type="NCBI Taxonomy" id="51028"/>
    <lineage>
        <taxon>Eukaryota</taxon>
        <taxon>Metazoa</taxon>
        <taxon>Ecdysozoa</taxon>
        <taxon>Nematoda</taxon>
        <taxon>Chromadorea</taxon>
        <taxon>Rhabditida</taxon>
        <taxon>Spirurina</taxon>
        <taxon>Oxyuridomorpha</taxon>
        <taxon>Oxyuroidea</taxon>
        <taxon>Oxyuridae</taxon>
        <taxon>Enterobius</taxon>
    </lineage>
</organism>
<keyword evidence="2" id="KW-1185">Reference proteome</keyword>
<reference evidence="3" key="1">
    <citation type="submission" date="2017-02" db="UniProtKB">
        <authorList>
            <consortium name="WormBaseParasite"/>
        </authorList>
    </citation>
    <scope>IDENTIFICATION</scope>
</reference>
<reference evidence="1 2" key="2">
    <citation type="submission" date="2018-10" db="EMBL/GenBank/DDBJ databases">
        <authorList>
            <consortium name="Pathogen Informatics"/>
        </authorList>
    </citation>
    <scope>NUCLEOTIDE SEQUENCE [LARGE SCALE GENOMIC DNA]</scope>
</reference>
<name>A0A0N4V3A8_ENTVE</name>
<gene>
    <name evidence="1" type="ORF">EVEC_LOCUS4236</name>
</gene>
<dbReference type="SUPFAM" id="SSF54928">
    <property type="entry name" value="RNA-binding domain, RBD"/>
    <property type="match status" value="1"/>
</dbReference>
<dbReference type="AlphaFoldDB" id="A0A0N4V3A8"/>
<evidence type="ECO:0000313" key="1">
    <source>
        <dbReference type="EMBL" id="VDD89485.1"/>
    </source>
</evidence>
<dbReference type="WBParaSite" id="EVEC_0000452801-mRNA-1">
    <property type="protein sequence ID" value="EVEC_0000452801-mRNA-1"/>
    <property type="gene ID" value="EVEC_0000452801"/>
</dbReference>
<dbReference type="EMBL" id="UXUI01007801">
    <property type="protein sequence ID" value="VDD89485.1"/>
    <property type="molecule type" value="Genomic_DNA"/>
</dbReference>
<evidence type="ECO:0000313" key="3">
    <source>
        <dbReference type="WBParaSite" id="EVEC_0000452801-mRNA-1"/>
    </source>
</evidence>
<proteinExistence type="predicted"/>